<gene>
    <name evidence="3" type="ORF">KNW02_02460</name>
</gene>
<feature type="region of interest" description="Disordered" evidence="1">
    <location>
        <begin position="42"/>
        <end position="221"/>
    </location>
</feature>
<proteinExistence type="predicted"/>
<evidence type="ECO:0000313" key="3">
    <source>
        <dbReference type="EMBL" id="MBU3028978.1"/>
    </source>
</evidence>
<organism evidence="3 4">
    <name type="scientific">Paracoccus marinaquae</name>
    <dbReference type="NCBI Taxonomy" id="2841926"/>
    <lineage>
        <taxon>Bacteria</taxon>
        <taxon>Pseudomonadati</taxon>
        <taxon>Pseudomonadota</taxon>
        <taxon>Alphaproteobacteria</taxon>
        <taxon>Rhodobacterales</taxon>
        <taxon>Paracoccaceae</taxon>
        <taxon>Paracoccus</taxon>
    </lineage>
</organism>
<feature type="compositionally biased region" description="Low complexity" evidence="1">
    <location>
        <begin position="135"/>
        <end position="148"/>
    </location>
</feature>
<name>A0ABS6AEF9_9RHOB</name>
<keyword evidence="4" id="KW-1185">Reference proteome</keyword>
<dbReference type="InterPro" id="IPR011723">
    <property type="entry name" value="Znf/thioredoxin_put"/>
</dbReference>
<feature type="compositionally biased region" description="Basic and acidic residues" evidence="1">
    <location>
        <begin position="93"/>
        <end position="115"/>
    </location>
</feature>
<protein>
    <submittedName>
        <fullName evidence="3">Zinc-ribbon domain-containing protein</fullName>
    </submittedName>
</protein>
<feature type="compositionally biased region" description="Pro residues" evidence="1">
    <location>
        <begin position="149"/>
        <end position="166"/>
    </location>
</feature>
<feature type="domain" description="Zinc finger/thioredoxin putative" evidence="2">
    <location>
        <begin position="1"/>
        <end position="35"/>
    </location>
</feature>
<comment type="caution">
    <text evidence="3">The sequence shown here is derived from an EMBL/GenBank/DDBJ whole genome shotgun (WGS) entry which is preliminary data.</text>
</comment>
<dbReference type="Proteomes" id="UP001166191">
    <property type="component" value="Unassembled WGS sequence"/>
</dbReference>
<dbReference type="Pfam" id="PF13717">
    <property type="entry name" value="Zn_ribbon_4"/>
    <property type="match status" value="1"/>
</dbReference>
<sequence>MRLICPGCAAQYRLPENAIPAEGREVECTACGHVWQARRLPVPQPATDREPQQKQAAFGPTPEPPREDLPAPSPAEQQLSRKLPDSVLNILRGEVEHERRARMAEDTAFGKDQESPRPMPDPAQPDIPVSEGDWPATTVVTPAGGAAPAPEPPQGEKPQAPRPPVRIPAAAAAAATTGAATAATTFPGKPAPAPVPEAQSILTDDQPPQPLTLPPTAPEADGAPYRQGLAVAAMVTGIGLALYLLAPVLADAGPLGDALGGLRRVVDEGRLWLQAQVGIVAG</sequence>
<dbReference type="EMBL" id="JAHKNG010000002">
    <property type="protein sequence ID" value="MBU3028978.1"/>
    <property type="molecule type" value="Genomic_DNA"/>
</dbReference>
<feature type="compositionally biased region" description="Low complexity" evidence="1">
    <location>
        <begin position="167"/>
        <end position="188"/>
    </location>
</feature>
<dbReference type="NCBIfam" id="TIGR02098">
    <property type="entry name" value="MJ0042_CXXC"/>
    <property type="match status" value="1"/>
</dbReference>
<reference evidence="3" key="1">
    <citation type="submission" date="2021-06" db="EMBL/GenBank/DDBJ databases">
        <title>Paracoccus bacterium XHP0099 sp. nov., isolated from the surface waters of the Yellow Sea.</title>
        <authorList>
            <person name="Xue H."/>
            <person name="Zhang D."/>
        </authorList>
    </citation>
    <scope>NUCLEOTIDE SEQUENCE</scope>
    <source>
        <strain evidence="3">XHP0099</strain>
    </source>
</reference>
<evidence type="ECO:0000313" key="4">
    <source>
        <dbReference type="Proteomes" id="UP001166191"/>
    </source>
</evidence>
<evidence type="ECO:0000259" key="2">
    <source>
        <dbReference type="Pfam" id="PF13717"/>
    </source>
</evidence>
<accession>A0ABS6AEF9</accession>
<feature type="compositionally biased region" description="Pro residues" evidence="1">
    <location>
        <begin position="207"/>
        <end position="217"/>
    </location>
</feature>
<evidence type="ECO:0000256" key="1">
    <source>
        <dbReference type="SAM" id="MobiDB-lite"/>
    </source>
</evidence>